<dbReference type="EMBL" id="CM007897">
    <property type="protein sequence ID" value="OTG17592.1"/>
    <property type="molecule type" value="Genomic_DNA"/>
</dbReference>
<keyword evidence="4" id="KW-1185">Reference proteome</keyword>
<evidence type="ECO:0000313" key="3">
    <source>
        <dbReference type="EMBL" id="OTG17592.1"/>
    </source>
</evidence>
<dbReference type="Proteomes" id="UP000215914">
    <property type="component" value="Chromosome 8"/>
</dbReference>
<dbReference type="PANTHER" id="PTHR33384">
    <property type="entry name" value="EXPRESSED PROTEIN"/>
    <property type="match status" value="1"/>
</dbReference>
<dbReference type="EMBL" id="MNCJ02000323">
    <property type="protein sequence ID" value="KAF5794105.1"/>
    <property type="molecule type" value="Genomic_DNA"/>
</dbReference>
<evidence type="ECO:0000313" key="2">
    <source>
        <dbReference type="EMBL" id="KAF5794105.1"/>
    </source>
</evidence>
<reference evidence="2 4" key="1">
    <citation type="journal article" date="2017" name="Nature">
        <title>The sunflower genome provides insights into oil metabolism, flowering and Asterid evolution.</title>
        <authorList>
            <person name="Badouin H."/>
            <person name="Gouzy J."/>
            <person name="Grassa C.J."/>
            <person name="Murat F."/>
            <person name="Staton S.E."/>
            <person name="Cottret L."/>
            <person name="Lelandais-Briere C."/>
            <person name="Owens G.L."/>
            <person name="Carrere S."/>
            <person name="Mayjonade B."/>
            <person name="Legrand L."/>
            <person name="Gill N."/>
            <person name="Kane N.C."/>
            <person name="Bowers J.E."/>
            <person name="Hubner S."/>
            <person name="Bellec A."/>
            <person name="Berard A."/>
            <person name="Berges H."/>
            <person name="Blanchet N."/>
            <person name="Boniface M.C."/>
            <person name="Brunel D."/>
            <person name="Catrice O."/>
            <person name="Chaidir N."/>
            <person name="Claudel C."/>
            <person name="Donnadieu C."/>
            <person name="Faraut T."/>
            <person name="Fievet G."/>
            <person name="Helmstetter N."/>
            <person name="King M."/>
            <person name="Knapp S.J."/>
            <person name="Lai Z."/>
            <person name="Le Paslier M.C."/>
            <person name="Lippi Y."/>
            <person name="Lorenzon L."/>
            <person name="Mandel J.R."/>
            <person name="Marage G."/>
            <person name="Marchand G."/>
            <person name="Marquand E."/>
            <person name="Bret-Mestries E."/>
            <person name="Morien E."/>
            <person name="Nambeesan S."/>
            <person name="Nguyen T."/>
            <person name="Pegot-Espagnet P."/>
            <person name="Pouilly N."/>
            <person name="Raftis F."/>
            <person name="Sallet E."/>
            <person name="Schiex T."/>
            <person name="Thomas J."/>
            <person name="Vandecasteele C."/>
            <person name="Vares D."/>
            <person name="Vear F."/>
            <person name="Vautrin S."/>
            <person name="Crespi M."/>
            <person name="Mangin B."/>
            <person name="Burke J.M."/>
            <person name="Salse J."/>
            <person name="Munos S."/>
            <person name="Vincourt P."/>
            <person name="Rieseberg L.H."/>
            <person name="Langlade N.B."/>
        </authorList>
    </citation>
    <scope>NUCLEOTIDE SEQUENCE [LARGE SCALE GENOMIC DNA]</scope>
    <source>
        <strain evidence="4">cv. SF193</strain>
        <tissue evidence="2">Leaves</tissue>
    </source>
</reference>
<organism evidence="3 4">
    <name type="scientific">Helianthus annuus</name>
    <name type="common">Common sunflower</name>
    <dbReference type="NCBI Taxonomy" id="4232"/>
    <lineage>
        <taxon>Eukaryota</taxon>
        <taxon>Viridiplantae</taxon>
        <taxon>Streptophyta</taxon>
        <taxon>Embryophyta</taxon>
        <taxon>Tracheophyta</taxon>
        <taxon>Spermatophyta</taxon>
        <taxon>Magnoliopsida</taxon>
        <taxon>eudicotyledons</taxon>
        <taxon>Gunneridae</taxon>
        <taxon>Pentapetalae</taxon>
        <taxon>asterids</taxon>
        <taxon>campanulids</taxon>
        <taxon>Asterales</taxon>
        <taxon>Asteraceae</taxon>
        <taxon>Asteroideae</taxon>
        <taxon>Heliantheae alliance</taxon>
        <taxon>Heliantheae</taxon>
        <taxon>Helianthus</taxon>
    </lineage>
</organism>
<name>A0A251U478_HELAN</name>
<feature type="compositionally biased region" description="Low complexity" evidence="1">
    <location>
        <begin position="107"/>
        <end position="120"/>
    </location>
</feature>
<evidence type="ECO:0000256" key="1">
    <source>
        <dbReference type="SAM" id="MobiDB-lite"/>
    </source>
</evidence>
<accession>A0A251U478</accession>
<dbReference type="InParanoid" id="A0A251U478"/>
<reference evidence="3" key="2">
    <citation type="submission" date="2017-02" db="EMBL/GenBank/DDBJ databases">
        <title>Sunflower complete genome.</title>
        <authorList>
            <person name="Langlade N."/>
            <person name="Munos S."/>
        </authorList>
    </citation>
    <scope>NUCLEOTIDE SEQUENCE [LARGE SCALE GENOMIC DNA]</scope>
    <source>
        <tissue evidence="3">Leaves</tissue>
    </source>
</reference>
<evidence type="ECO:0000313" key="4">
    <source>
        <dbReference type="Proteomes" id="UP000215914"/>
    </source>
</evidence>
<sequence length="155" mass="17148">MNHCGIQQTSNFSSFNNGEPVVCPKPRRFHLLNTDTRKPLTFHLWYGVLDQEIYDSNSCEQALPASPPYFCGSPPSRVSNPLIQDARFKEEKLSSVSPNSIIPPNPSSGGVASSSSSSPSYNNIRTTYNNKPSVRIEGFNCLDNNRRNCRVPALA</sequence>
<dbReference type="PANTHER" id="PTHR33384:SF1">
    <property type="entry name" value="EXPRESSED PROTEIN"/>
    <property type="match status" value="1"/>
</dbReference>
<dbReference type="Gramene" id="mRNA:HanXRQr2_Chr08g0324391">
    <property type="protein sequence ID" value="CDS:HanXRQr2_Chr08g0324391.1"/>
    <property type="gene ID" value="HanXRQr2_Chr08g0324391"/>
</dbReference>
<proteinExistence type="predicted"/>
<gene>
    <name evidence="3" type="ORF">HannXRQ_Chr08g0213871</name>
    <name evidence="2" type="ORF">HanXRQr2_Chr08g0324391</name>
</gene>
<protein>
    <submittedName>
        <fullName evidence="3">Uncharacterized protein</fullName>
    </submittedName>
</protein>
<dbReference type="AlphaFoldDB" id="A0A251U478"/>
<feature type="region of interest" description="Disordered" evidence="1">
    <location>
        <begin position="91"/>
        <end position="127"/>
    </location>
</feature>
<reference evidence="2" key="3">
    <citation type="submission" date="2020-06" db="EMBL/GenBank/DDBJ databases">
        <title>Helianthus annuus Genome sequencing and assembly Release 2.</title>
        <authorList>
            <person name="Gouzy J."/>
            <person name="Langlade N."/>
            <person name="Munos S."/>
        </authorList>
    </citation>
    <scope>NUCLEOTIDE SEQUENCE</scope>
    <source>
        <tissue evidence="2">Leaves</tissue>
    </source>
</reference>